<dbReference type="PANTHER" id="PTHR42685">
    <property type="entry name" value="GERANYLGERANYL DIPHOSPHATE REDUCTASE"/>
    <property type="match status" value="1"/>
</dbReference>
<dbReference type="EC" id="1.-.-.-" evidence="2"/>
<dbReference type="PRINTS" id="PR00420">
    <property type="entry name" value="RNGMNOXGNASE"/>
</dbReference>
<keyword evidence="2" id="KW-0560">Oxidoreductase</keyword>
<dbReference type="Proteomes" id="UP001604282">
    <property type="component" value="Unassembled WGS sequence"/>
</dbReference>
<protein>
    <submittedName>
        <fullName evidence="2">NAD(P)/FAD-dependent oxidoreductase</fullName>
        <ecNumber evidence="2">1.-.-.-</ecNumber>
    </submittedName>
</protein>
<dbReference type="EMBL" id="JBICZW010000023">
    <property type="protein sequence ID" value="MFG3192861.1"/>
    <property type="molecule type" value="Genomic_DNA"/>
</dbReference>
<proteinExistence type="predicted"/>
<organism evidence="2 3">
    <name type="scientific">Streptomyces omiyaensis</name>
    <dbReference type="NCBI Taxonomy" id="68247"/>
    <lineage>
        <taxon>Bacteria</taxon>
        <taxon>Bacillati</taxon>
        <taxon>Actinomycetota</taxon>
        <taxon>Actinomycetes</taxon>
        <taxon>Kitasatosporales</taxon>
        <taxon>Streptomycetaceae</taxon>
        <taxon>Streptomyces</taxon>
    </lineage>
</organism>
<gene>
    <name evidence="2" type="ORF">ACGFYS_28420</name>
</gene>
<dbReference type="InterPro" id="IPR050407">
    <property type="entry name" value="Geranylgeranyl_reductase"/>
</dbReference>
<feature type="domain" description="FAD-binding" evidence="1">
    <location>
        <begin position="12"/>
        <end position="186"/>
    </location>
</feature>
<comment type="caution">
    <text evidence="2">The sequence shown here is derived from an EMBL/GenBank/DDBJ whole genome shotgun (WGS) entry which is preliminary data.</text>
</comment>
<dbReference type="Pfam" id="PF01494">
    <property type="entry name" value="FAD_binding_3"/>
    <property type="match status" value="1"/>
</dbReference>
<accession>A0ABW7BZY5</accession>
<dbReference type="RefSeq" id="WP_392014478.1">
    <property type="nucleotide sequence ID" value="NZ_JBIBSS010000021.1"/>
</dbReference>
<evidence type="ECO:0000259" key="1">
    <source>
        <dbReference type="Pfam" id="PF01494"/>
    </source>
</evidence>
<keyword evidence="3" id="KW-1185">Reference proteome</keyword>
<dbReference type="InterPro" id="IPR002938">
    <property type="entry name" value="FAD-bd"/>
</dbReference>
<dbReference type="GO" id="GO:0016491">
    <property type="term" value="F:oxidoreductase activity"/>
    <property type="evidence" value="ECO:0007669"/>
    <property type="project" value="UniProtKB-KW"/>
</dbReference>
<reference evidence="2 3" key="1">
    <citation type="submission" date="2024-10" db="EMBL/GenBank/DDBJ databases">
        <title>The Natural Products Discovery Center: Release of the First 8490 Sequenced Strains for Exploring Actinobacteria Biosynthetic Diversity.</title>
        <authorList>
            <person name="Kalkreuter E."/>
            <person name="Kautsar S.A."/>
            <person name="Yang D."/>
            <person name="Bader C.D."/>
            <person name="Teijaro C.N."/>
            <person name="Fluegel L."/>
            <person name="Davis C.M."/>
            <person name="Simpson J.R."/>
            <person name="Lauterbach L."/>
            <person name="Steele A.D."/>
            <person name="Gui C."/>
            <person name="Meng S."/>
            <person name="Li G."/>
            <person name="Viehrig K."/>
            <person name="Ye F."/>
            <person name="Su P."/>
            <person name="Kiefer A.F."/>
            <person name="Nichols A."/>
            <person name="Cepeda A.J."/>
            <person name="Yan W."/>
            <person name="Fan B."/>
            <person name="Jiang Y."/>
            <person name="Adhikari A."/>
            <person name="Zheng C.-J."/>
            <person name="Schuster L."/>
            <person name="Cowan T.M."/>
            <person name="Smanski M.J."/>
            <person name="Chevrette M.G."/>
            <person name="De Carvalho L.P.S."/>
            <person name="Shen B."/>
        </authorList>
    </citation>
    <scope>NUCLEOTIDE SEQUENCE [LARGE SCALE GENOMIC DNA]</scope>
    <source>
        <strain evidence="2 3">NPDC048229</strain>
    </source>
</reference>
<dbReference type="PANTHER" id="PTHR42685:SF22">
    <property type="entry name" value="CONDITIONED MEDIUM FACTOR RECEPTOR 1"/>
    <property type="match status" value="1"/>
</dbReference>
<evidence type="ECO:0000313" key="3">
    <source>
        <dbReference type="Proteomes" id="UP001604282"/>
    </source>
</evidence>
<evidence type="ECO:0000313" key="2">
    <source>
        <dbReference type="EMBL" id="MFG3192861.1"/>
    </source>
</evidence>
<dbReference type="InterPro" id="IPR036188">
    <property type="entry name" value="FAD/NAD-bd_sf"/>
</dbReference>
<dbReference type="SUPFAM" id="SSF51905">
    <property type="entry name" value="FAD/NAD(P)-binding domain"/>
    <property type="match status" value="1"/>
</dbReference>
<name>A0ABW7BZY5_9ACTN</name>
<dbReference type="Gene3D" id="3.50.50.60">
    <property type="entry name" value="FAD/NAD(P)-binding domain"/>
    <property type="match status" value="1"/>
</dbReference>
<sequence>MSTQEHDDAPLDVAVVGGSLAGCATAVHFATMGYRVAVFEKKATPEEYHKQLCTHFVQPHTVPLLNALGLAHLREPSWSVTTKAVFVTPGGVVETPGPGYDPEVPDSYALNLERRVLDPAIRESARRHGVRFVEATGVEHVEEDAEGWILHTRDEDGPRLRRARLVVAADGRRSRLAGLLGNEAESRPNERAALFGYFRGIEAPADNRSVFVMNDRDLACSYPLVDGRTELVLFAEKSRVEGWRGADGRMQEFLKYFDGLPDAPSVTNAVPEGPLLGYGDYPSLIRRPVAGSVPFVGDAALSLDAMSGVGCGFALLTAQLLARSFTGRALDAEGVRAGLDDYRQRFEKTLLPHAEGICGDSLVDKDEATRKRMFETICGNPELSRKYLALTGRMVMPAEFQRAFMRGLMARGSGAARK</sequence>